<keyword evidence="3" id="KW-1185">Reference proteome</keyword>
<dbReference type="Proteomes" id="UP000015105">
    <property type="component" value="Chromosome 7D"/>
</dbReference>
<reference evidence="3" key="1">
    <citation type="journal article" date="2014" name="Science">
        <title>Ancient hybridizations among the ancestral genomes of bread wheat.</title>
        <authorList>
            <consortium name="International Wheat Genome Sequencing Consortium,"/>
            <person name="Marcussen T."/>
            <person name="Sandve S.R."/>
            <person name="Heier L."/>
            <person name="Spannagl M."/>
            <person name="Pfeifer M."/>
            <person name="Jakobsen K.S."/>
            <person name="Wulff B.B."/>
            <person name="Steuernagel B."/>
            <person name="Mayer K.F."/>
            <person name="Olsen O.A."/>
        </authorList>
    </citation>
    <scope>NUCLEOTIDE SEQUENCE [LARGE SCALE GENOMIC DNA]</scope>
    <source>
        <strain evidence="3">cv. AL8/78</strain>
    </source>
</reference>
<dbReference type="Gramene" id="AET7Gv20845600.4">
    <property type="protein sequence ID" value="AET7Gv20845600.4"/>
    <property type="gene ID" value="AET7Gv20845600"/>
</dbReference>
<organism evidence="2 3">
    <name type="scientific">Aegilops tauschii subsp. strangulata</name>
    <name type="common">Goatgrass</name>
    <dbReference type="NCBI Taxonomy" id="200361"/>
    <lineage>
        <taxon>Eukaryota</taxon>
        <taxon>Viridiplantae</taxon>
        <taxon>Streptophyta</taxon>
        <taxon>Embryophyta</taxon>
        <taxon>Tracheophyta</taxon>
        <taxon>Spermatophyta</taxon>
        <taxon>Magnoliopsida</taxon>
        <taxon>Liliopsida</taxon>
        <taxon>Poales</taxon>
        <taxon>Poaceae</taxon>
        <taxon>BOP clade</taxon>
        <taxon>Pooideae</taxon>
        <taxon>Triticodae</taxon>
        <taxon>Triticeae</taxon>
        <taxon>Triticinae</taxon>
        <taxon>Aegilops</taxon>
    </lineage>
</organism>
<feature type="domain" description="BSD2 cysteine rich" evidence="1">
    <location>
        <begin position="136"/>
        <end position="203"/>
    </location>
</feature>
<dbReference type="SUPFAM" id="SSF57938">
    <property type="entry name" value="DnaJ/Hsp40 cysteine-rich domain"/>
    <property type="match status" value="1"/>
</dbReference>
<reference evidence="2" key="5">
    <citation type="journal article" date="2021" name="G3 (Bethesda)">
        <title>Aegilops tauschii genome assembly Aet v5.0 features greater sequence contiguity and improved annotation.</title>
        <authorList>
            <person name="Wang L."/>
            <person name="Zhu T."/>
            <person name="Rodriguez J.C."/>
            <person name="Deal K.R."/>
            <person name="Dubcovsky J."/>
            <person name="McGuire P.E."/>
            <person name="Lux T."/>
            <person name="Spannagl M."/>
            <person name="Mayer K.F.X."/>
            <person name="Baldrich P."/>
            <person name="Meyers B.C."/>
            <person name="Huo N."/>
            <person name="Gu Y.Q."/>
            <person name="Zhou H."/>
            <person name="Devos K.M."/>
            <person name="Bennetzen J.L."/>
            <person name="Unver T."/>
            <person name="Budak H."/>
            <person name="Gulick P.J."/>
            <person name="Galiba G."/>
            <person name="Kalapos B."/>
            <person name="Nelson D.R."/>
            <person name="Li P."/>
            <person name="You F.M."/>
            <person name="Luo M.C."/>
            <person name="Dvorak J."/>
        </authorList>
    </citation>
    <scope>NUCLEOTIDE SEQUENCE [LARGE SCALE GENOMIC DNA]</scope>
    <source>
        <strain evidence="2">cv. AL8/78</strain>
    </source>
</reference>
<protein>
    <recommendedName>
        <fullName evidence="1">BSD2 cysteine rich domain-containing protein</fullName>
    </recommendedName>
</protein>
<reference evidence="2" key="3">
    <citation type="journal article" date="2017" name="Nature">
        <title>Genome sequence of the progenitor of the wheat D genome Aegilops tauschii.</title>
        <authorList>
            <person name="Luo M.C."/>
            <person name="Gu Y.Q."/>
            <person name="Puiu D."/>
            <person name="Wang H."/>
            <person name="Twardziok S.O."/>
            <person name="Deal K.R."/>
            <person name="Huo N."/>
            <person name="Zhu T."/>
            <person name="Wang L."/>
            <person name="Wang Y."/>
            <person name="McGuire P.E."/>
            <person name="Liu S."/>
            <person name="Long H."/>
            <person name="Ramasamy R.K."/>
            <person name="Rodriguez J.C."/>
            <person name="Van S.L."/>
            <person name="Yuan L."/>
            <person name="Wang Z."/>
            <person name="Xia Z."/>
            <person name="Xiao L."/>
            <person name="Anderson O.D."/>
            <person name="Ouyang S."/>
            <person name="Liang Y."/>
            <person name="Zimin A.V."/>
            <person name="Pertea G."/>
            <person name="Qi P."/>
            <person name="Bennetzen J.L."/>
            <person name="Dai X."/>
            <person name="Dawson M.W."/>
            <person name="Muller H.G."/>
            <person name="Kugler K."/>
            <person name="Rivarola-Duarte L."/>
            <person name="Spannagl M."/>
            <person name="Mayer K.F.X."/>
            <person name="Lu F.H."/>
            <person name="Bevan M.W."/>
            <person name="Leroy P."/>
            <person name="Li P."/>
            <person name="You F.M."/>
            <person name="Sun Q."/>
            <person name="Liu Z."/>
            <person name="Lyons E."/>
            <person name="Wicker T."/>
            <person name="Salzberg S.L."/>
            <person name="Devos K.M."/>
            <person name="Dvorak J."/>
        </authorList>
    </citation>
    <scope>NUCLEOTIDE SEQUENCE [LARGE SCALE GENOMIC DNA]</scope>
    <source>
        <strain evidence="2">cv. AL8/78</strain>
    </source>
</reference>
<dbReference type="AlphaFoldDB" id="A0A453S820"/>
<evidence type="ECO:0000259" key="1">
    <source>
        <dbReference type="Pfam" id="PF25436"/>
    </source>
</evidence>
<dbReference type="InterPro" id="IPR036410">
    <property type="entry name" value="HSP_DnaJ_Cys-rich_dom_sf"/>
</dbReference>
<dbReference type="GO" id="GO:0101031">
    <property type="term" value="C:protein folding chaperone complex"/>
    <property type="evidence" value="ECO:0007669"/>
    <property type="project" value="TreeGrafter"/>
</dbReference>
<name>A0A453S820_AEGTS</name>
<dbReference type="Pfam" id="PF25436">
    <property type="entry name" value="BSD2_CRD"/>
    <property type="match status" value="1"/>
</dbReference>
<evidence type="ECO:0000313" key="3">
    <source>
        <dbReference type="Proteomes" id="UP000015105"/>
    </source>
</evidence>
<reference evidence="2" key="4">
    <citation type="submission" date="2019-03" db="UniProtKB">
        <authorList>
            <consortium name="EnsemblPlants"/>
        </authorList>
    </citation>
    <scope>IDENTIFICATION</scope>
</reference>
<dbReference type="PANTHER" id="PTHR15852">
    <property type="entry name" value="PLASTID TRANSCRIPTIONALLY ACTIVE PROTEIN"/>
    <property type="match status" value="1"/>
</dbReference>
<dbReference type="PANTHER" id="PTHR15852:SF51">
    <property type="entry name" value="PROTEIN BUNDLE SHEATH DEFECTIVE 2, CHLOROPLASTIC"/>
    <property type="match status" value="1"/>
</dbReference>
<reference evidence="3" key="2">
    <citation type="journal article" date="2017" name="Nat. Plants">
        <title>The Aegilops tauschii genome reveals multiple impacts of transposons.</title>
        <authorList>
            <person name="Zhao G."/>
            <person name="Zou C."/>
            <person name="Li K."/>
            <person name="Wang K."/>
            <person name="Li T."/>
            <person name="Gao L."/>
            <person name="Zhang X."/>
            <person name="Wang H."/>
            <person name="Yang Z."/>
            <person name="Liu X."/>
            <person name="Jiang W."/>
            <person name="Mao L."/>
            <person name="Kong X."/>
            <person name="Jiao Y."/>
            <person name="Jia J."/>
        </authorList>
    </citation>
    <scope>NUCLEOTIDE SEQUENCE [LARGE SCALE GENOMIC DNA]</scope>
    <source>
        <strain evidence="3">cv. AL8/78</strain>
    </source>
</reference>
<proteinExistence type="predicted"/>
<sequence>SLFTWTTNISRQSLPLGLGRSCKASLQKCPSATIRSLLHLPYRGGLASSPLSCWPPISTLQTLSSLPRTRRSRMAATSGLTATVTSPPAALRASPPPVLFLRPISRCSRLHSLKAKAAAKDQDEKKPEATKKKAYSLVCTACEGNGAIACTQCKGGGENLEDHFGGRFKAGGLCWLCRGKREILCGSCNGAGFLGGFMSTADDTSE</sequence>
<dbReference type="GO" id="GO:0009570">
    <property type="term" value="C:chloroplast stroma"/>
    <property type="evidence" value="ECO:0007669"/>
    <property type="project" value="TreeGrafter"/>
</dbReference>
<dbReference type="EnsemblPlants" id="AET7Gv20845600.4">
    <property type="protein sequence ID" value="AET7Gv20845600.4"/>
    <property type="gene ID" value="AET7Gv20845600"/>
</dbReference>
<accession>A0A453S820</accession>
<dbReference type="InterPro" id="IPR057453">
    <property type="entry name" value="BSD2_CRD"/>
</dbReference>
<dbReference type="GO" id="GO:0044183">
    <property type="term" value="F:protein folding chaperone"/>
    <property type="evidence" value="ECO:0007669"/>
    <property type="project" value="TreeGrafter"/>
</dbReference>
<evidence type="ECO:0000313" key="2">
    <source>
        <dbReference type="EnsemblPlants" id="AET7Gv20845600.4"/>
    </source>
</evidence>